<dbReference type="Proteomes" id="UP001598114">
    <property type="component" value="Unassembled WGS sequence"/>
</dbReference>
<evidence type="ECO:0000256" key="1">
    <source>
        <dbReference type="SAM" id="Phobius"/>
    </source>
</evidence>
<keyword evidence="1" id="KW-0472">Membrane</keyword>
<keyword evidence="1" id="KW-1133">Transmembrane helix</keyword>
<keyword evidence="1" id="KW-0812">Transmembrane</keyword>
<comment type="caution">
    <text evidence="2">The sequence shown here is derived from an EMBL/GenBank/DDBJ whole genome shotgun (WGS) entry which is preliminary data.</text>
</comment>
<dbReference type="RefSeq" id="WP_377976462.1">
    <property type="nucleotide sequence ID" value="NZ_JBBKYA010000003.1"/>
</dbReference>
<accession>A0ABW6D1X1</accession>
<feature type="transmembrane region" description="Helical" evidence="1">
    <location>
        <begin position="74"/>
        <end position="91"/>
    </location>
</feature>
<protein>
    <submittedName>
        <fullName evidence="2">Uncharacterized protein</fullName>
    </submittedName>
</protein>
<evidence type="ECO:0000313" key="2">
    <source>
        <dbReference type="EMBL" id="MFD3276025.1"/>
    </source>
</evidence>
<sequence length="93" mass="10562">MRKICFILLFITTPVLFSNFGMVEYTVLHPKTKSVQTDSLARKQKPVNLYAQDIKSADIKQEEEKTSNMHWGDYLVLGIKAIGGLILKLLAHL</sequence>
<evidence type="ECO:0000313" key="3">
    <source>
        <dbReference type="Proteomes" id="UP001598114"/>
    </source>
</evidence>
<keyword evidence="3" id="KW-1185">Reference proteome</keyword>
<reference evidence="2 3" key="1">
    <citation type="submission" date="2024-03" db="EMBL/GenBank/DDBJ databases">
        <title>Aquirufa genome sequencing.</title>
        <authorList>
            <person name="Pitt A."/>
            <person name="Hahn M.W."/>
        </authorList>
    </citation>
    <scope>NUCLEOTIDE SEQUENCE [LARGE SCALE GENOMIC DNA]</scope>
    <source>
        <strain evidence="2 3">PLAD-142S6K</strain>
    </source>
</reference>
<name>A0ABW6D1X1_9BACT</name>
<organism evidence="2 3">
    <name type="scientific">Aquirufa echingensis</name>
    <dbReference type="NCBI Taxonomy" id="3096516"/>
    <lineage>
        <taxon>Bacteria</taxon>
        <taxon>Pseudomonadati</taxon>
        <taxon>Bacteroidota</taxon>
        <taxon>Cytophagia</taxon>
        <taxon>Cytophagales</taxon>
        <taxon>Flectobacillaceae</taxon>
        <taxon>Aquirufa</taxon>
    </lineage>
</organism>
<gene>
    <name evidence="2" type="ORF">SKC38_07290</name>
</gene>
<dbReference type="EMBL" id="JBBKYA010000003">
    <property type="protein sequence ID" value="MFD3276025.1"/>
    <property type="molecule type" value="Genomic_DNA"/>
</dbReference>
<proteinExistence type="predicted"/>